<proteinExistence type="predicted"/>
<keyword evidence="2" id="KW-1185">Reference proteome</keyword>
<dbReference type="Proteomes" id="UP000326907">
    <property type="component" value="Unassembled WGS sequence"/>
</dbReference>
<protein>
    <submittedName>
        <fullName evidence="1">Uncharacterized protein</fullName>
    </submittedName>
</protein>
<accession>A0A5N5EDE2</accession>
<evidence type="ECO:0000313" key="1">
    <source>
        <dbReference type="EMBL" id="KAB2587571.1"/>
    </source>
</evidence>
<evidence type="ECO:0000313" key="2">
    <source>
        <dbReference type="Proteomes" id="UP000326907"/>
    </source>
</evidence>
<comment type="caution">
    <text evidence="1">The sequence shown here is derived from an EMBL/GenBank/DDBJ whole genome shotgun (WGS) entry which is preliminary data.</text>
</comment>
<gene>
    <name evidence="1" type="ORF">F5983_37205</name>
</gene>
<reference evidence="1 2" key="1">
    <citation type="submission" date="2019-09" db="EMBL/GenBank/DDBJ databases">
        <authorList>
            <person name="Liu P."/>
        </authorList>
    </citation>
    <scope>NUCLEOTIDE SEQUENCE [LARGE SCALE GENOMIC DNA]</scope>
    <source>
        <strain evidence="1 2">TRM68085</strain>
    </source>
</reference>
<organism evidence="1 2">
    <name type="scientific">Streptomyces arboris</name>
    <dbReference type="NCBI Taxonomy" id="2600619"/>
    <lineage>
        <taxon>Bacteria</taxon>
        <taxon>Bacillati</taxon>
        <taxon>Actinomycetota</taxon>
        <taxon>Actinomycetes</taxon>
        <taxon>Kitasatosporales</taxon>
        <taxon>Streptomycetaceae</taxon>
        <taxon>Streptomyces</taxon>
    </lineage>
</organism>
<dbReference type="AlphaFoldDB" id="A0A5N5EDE2"/>
<dbReference type="EMBL" id="VYUA01000090">
    <property type="protein sequence ID" value="KAB2587571.1"/>
    <property type="molecule type" value="Genomic_DNA"/>
</dbReference>
<sequence length="143" mass="15100">MGPLLQVPSDRDRNRALDIFNRVTEKAGIGSHGLTVGVSGFGGTATALFPFVQDDEGMAANGSDLYVFCDLLAIAVSGAHPSGLVLRTLGQPQTVRGWKFIDGDPMPLNRAEAFTAYTLHPDADGPLIPLPGTEYADAPVIHI</sequence>
<name>A0A5N5EDE2_9ACTN</name>
<dbReference type="RefSeq" id="WP_151514149.1">
    <property type="nucleotide sequence ID" value="NZ_VYUA01000090.1"/>
</dbReference>